<reference evidence="4 5" key="1">
    <citation type="submission" date="2024-10" db="EMBL/GenBank/DDBJ databases">
        <title>Updated reference genomes for cyclostephanoid diatoms.</title>
        <authorList>
            <person name="Roberts W.R."/>
            <person name="Alverson A.J."/>
        </authorList>
    </citation>
    <scope>NUCLEOTIDE SEQUENCE [LARGE SCALE GENOMIC DNA]</scope>
    <source>
        <strain evidence="4 5">AJA276-08</strain>
    </source>
</reference>
<evidence type="ECO:0000256" key="1">
    <source>
        <dbReference type="ARBA" id="ARBA00010199"/>
    </source>
</evidence>
<feature type="compositionally biased region" description="Basic and acidic residues" evidence="2">
    <location>
        <begin position="193"/>
        <end position="205"/>
    </location>
</feature>
<feature type="transmembrane region" description="Helical" evidence="3">
    <location>
        <begin position="638"/>
        <end position="661"/>
    </location>
</feature>
<accession>A0ABD3MYA7</accession>
<feature type="transmembrane region" description="Helical" evidence="3">
    <location>
        <begin position="314"/>
        <end position="334"/>
    </location>
</feature>
<sequence length="674" mass="73296">MANQVLDVYEAIMDGSYGPVNHRHRHLSMSATDDYIYEDYVVTTIDPGNTLFYIALFISVGSIAGVSLVVWLCRCFCPSHDPRISDAEVSANATTADNMVFRRAIISREITKEERASMLRLQLETACNIELDSEARGEDGEVGLDNPQTPPSESIMGKEQLAICDEENSMDIPEILRLDDTRTLTSTTPEQQGAHEKDDDVHCGESEGTSPSMSICSLDYLWIIVNYDKETHRLLRLVIPFTVSSVIQTASELITVAIIAQTLGTDPMIAYVMVETITGISASFFGGLVQAVTTLSSMAYGAENHELAGRYVQAGCVLYIICEIPMVAIWRVAIGKILLLMGFDDIVVALAEEYVVVQVVIHILMGMDQSLRAFLQVIEREKFANFLFVVSNIVGVGLVALFAVQFDASLFALGLVILSNHGVLAILYAIIPSAMGWIREFEAGLFGKCACRDGSVVKDVFRVGTPLGFGSLLAYTEWEILTVFAAILGPAEAATWAIMGYVWDVFESTTEAIGDAAEVRVAYQLGRGRPATAKLAGYKSMFLGLIFSIVVSVVFISLTNVLPSWLTHDETIQDMLVEMFPLVALGNVTMSMGMVCWAIVGAQGRYHLSTTIAIACSFIVTIPIGLVVTIWMRIDLQGLTFAVVTGYSVTAMLLSALIVLLGNAVKEDSGTSGC</sequence>
<dbReference type="EMBL" id="JALLAZ020001717">
    <property type="protein sequence ID" value="KAL3766941.1"/>
    <property type="molecule type" value="Genomic_DNA"/>
</dbReference>
<feature type="transmembrane region" description="Helical" evidence="3">
    <location>
        <begin position="237"/>
        <end position="260"/>
    </location>
</feature>
<name>A0ABD3MYA7_9STRA</name>
<evidence type="ECO:0000256" key="3">
    <source>
        <dbReference type="SAM" id="Phobius"/>
    </source>
</evidence>
<comment type="similarity">
    <text evidence="1">Belongs to the multi antimicrobial extrusion (MATE) (TC 2.A.66.1) family.</text>
</comment>
<feature type="transmembrane region" description="Helical" evidence="3">
    <location>
        <begin position="346"/>
        <end position="365"/>
    </location>
</feature>
<evidence type="ECO:0000313" key="5">
    <source>
        <dbReference type="Proteomes" id="UP001530315"/>
    </source>
</evidence>
<gene>
    <name evidence="4" type="ORF">ACHAW5_011160</name>
</gene>
<dbReference type="AlphaFoldDB" id="A0ABD3MYA7"/>
<dbReference type="Proteomes" id="UP001530315">
    <property type="component" value="Unassembled WGS sequence"/>
</dbReference>
<feature type="region of interest" description="Disordered" evidence="2">
    <location>
        <begin position="181"/>
        <end position="206"/>
    </location>
</feature>
<keyword evidence="3" id="KW-0472">Membrane</keyword>
<comment type="caution">
    <text evidence="4">The sequence shown here is derived from an EMBL/GenBank/DDBJ whole genome shotgun (WGS) entry which is preliminary data.</text>
</comment>
<dbReference type="Pfam" id="PF01554">
    <property type="entry name" value="MatE"/>
    <property type="match status" value="2"/>
</dbReference>
<feature type="transmembrane region" description="Helical" evidence="3">
    <location>
        <begin position="280"/>
        <end position="302"/>
    </location>
</feature>
<evidence type="ECO:0000313" key="4">
    <source>
        <dbReference type="EMBL" id="KAL3766941.1"/>
    </source>
</evidence>
<protein>
    <submittedName>
        <fullName evidence="4">Uncharacterized protein</fullName>
    </submittedName>
</protein>
<keyword evidence="5" id="KW-1185">Reference proteome</keyword>
<feature type="transmembrane region" description="Helical" evidence="3">
    <location>
        <begin position="612"/>
        <end position="632"/>
    </location>
</feature>
<keyword evidence="3" id="KW-0812">Transmembrane</keyword>
<proteinExistence type="inferred from homology"/>
<dbReference type="PANTHER" id="PTHR11206">
    <property type="entry name" value="MULTIDRUG RESISTANCE PROTEIN"/>
    <property type="match status" value="1"/>
</dbReference>
<feature type="transmembrane region" description="Helical" evidence="3">
    <location>
        <begin position="410"/>
        <end position="431"/>
    </location>
</feature>
<dbReference type="InterPro" id="IPR002528">
    <property type="entry name" value="MATE_fam"/>
</dbReference>
<organism evidence="4 5">
    <name type="scientific">Stephanodiscus triporus</name>
    <dbReference type="NCBI Taxonomy" id="2934178"/>
    <lineage>
        <taxon>Eukaryota</taxon>
        <taxon>Sar</taxon>
        <taxon>Stramenopiles</taxon>
        <taxon>Ochrophyta</taxon>
        <taxon>Bacillariophyta</taxon>
        <taxon>Coscinodiscophyceae</taxon>
        <taxon>Thalassiosirophycidae</taxon>
        <taxon>Stephanodiscales</taxon>
        <taxon>Stephanodiscaceae</taxon>
        <taxon>Stephanodiscus</taxon>
    </lineage>
</organism>
<keyword evidence="3" id="KW-1133">Transmembrane helix</keyword>
<feature type="transmembrane region" description="Helical" evidence="3">
    <location>
        <begin position="386"/>
        <end position="404"/>
    </location>
</feature>
<feature type="transmembrane region" description="Helical" evidence="3">
    <location>
        <begin position="51"/>
        <end position="73"/>
    </location>
</feature>
<evidence type="ECO:0000256" key="2">
    <source>
        <dbReference type="SAM" id="MobiDB-lite"/>
    </source>
</evidence>
<feature type="transmembrane region" description="Helical" evidence="3">
    <location>
        <begin position="541"/>
        <end position="559"/>
    </location>
</feature>
<feature type="transmembrane region" description="Helical" evidence="3">
    <location>
        <begin position="579"/>
        <end position="600"/>
    </location>
</feature>